<reference evidence="8" key="1">
    <citation type="submission" date="2021-05" db="EMBL/GenBank/DDBJ databases">
        <authorList>
            <person name="Pietrasiak N."/>
            <person name="Ward R."/>
            <person name="Stajich J.E."/>
            <person name="Kurbessoian T."/>
        </authorList>
    </citation>
    <scope>NUCLEOTIDE SEQUENCE</scope>
    <source>
        <strain evidence="8">CPER-KK1</strain>
    </source>
</reference>
<keyword evidence="6 7" id="KW-0066">ATP synthesis</keyword>
<organism evidence="8 9">
    <name type="scientific">Symplocastrum torsivum CPER-KK1</name>
    <dbReference type="NCBI Taxonomy" id="450513"/>
    <lineage>
        <taxon>Bacteria</taxon>
        <taxon>Bacillati</taxon>
        <taxon>Cyanobacteriota</taxon>
        <taxon>Cyanophyceae</taxon>
        <taxon>Oscillatoriophycideae</taxon>
        <taxon>Oscillatoriales</taxon>
        <taxon>Microcoleaceae</taxon>
        <taxon>Symplocastrum</taxon>
    </lineage>
</organism>
<dbReference type="Gene3D" id="1.10.520.20">
    <property type="entry name" value="N-terminal domain of the delta subunit of the F1F0-ATP synthase"/>
    <property type="match status" value="1"/>
</dbReference>
<comment type="function">
    <text evidence="7">This protein is part of the stalk that links CF(0) to CF(1). It either transmits conformational changes from CF(0) to CF(1) or is implicated in proton conduction.</text>
</comment>
<protein>
    <recommendedName>
        <fullName evidence="7">ATP synthase subunit delta</fullName>
    </recommendedName>
    <alternativeName>
        <fullName evidence="7">ATP synthase F(1) sector subunit delta</fullName>
    </alternativeName>
    <alternativeName>
        <fullName evidence="7">F-type ATPase subunit delta</fullName>
        <shortName evidence="7">F-ATPase subunit delta</shortName>
    </alternativeName>
</protein>
<evidence type="ECO:0000256" key="5">
    <source>
        <dbReference type="ARBA" id="ARBA00023136"/>
    </source>
</evidence>
<keyword evidence="7" id="KW-0139">CF(1)</keyword>
<accession>A0A951PNA9</accession>
<dbReference type="GO" id="GO:0031676">
    <property type="term" value="C:plasma membrane-derived thylakoid membrane"/>
    <property type="evidence" value="ECO:0007669"/>
    <property type="project" value="UniProtKB-SubCell"/>
</dbReference>
<comment type="caution">
    <text evidence="8">The sequence shown here is derived from an EMBL/GenBank/DDBJ whole genome shotgun (WGS) entry which is preliminary data.</text>
</comment>
<dbReference type="GO" id="GO:0045259">
    <property type="term" value="C:proton-transporting ATP synthase complex"/>
    <property type="evidence" value="ECO:0007669"/>
    <property type="project" value="UniProtKB-KW"/>
</dbReference>
<dbReference type="InterPro" id="IPR026015">
    <property type="entry name" value="ATP_synth_OSCP/delta_N_sf"/>
</dbReference>
<evidence type="ECO:0000256" key="1">
    <source>
        <dbReference type="ARBA" id="ARBA00004370"/>
    </source>
</evidence>
<reference evidence="8" key="2">
    <citation type="journal article" date="2022" name="Microbiol. Resour. Announc.">
        <title>Metagenome Sequencing to Explore Phylogenomics of Terrestrial Cyanobacteria.</title>
        <authorList>
            <person name="Ward R.D."/>
            <person name="Stajich J.E."/>
            <person name="Johansen J.R."/>
            <person name="Huntemann M."/>
            <person name="Clum A."/>
            <person name="Foster B."/>
            <person name="Foster B."/>
            <person name="Roux S."/>
            <person name="Palaniappan K."/>
            <person name="Varghese N."/>
            <person name="Mukherjee S."/>
            <person name="Reddy T.B.K."/>
            <person name="Daum C."/>
            <person name="Copeland A."/>
            <person name="Chen I.A."/>
            <person name="Ivanova N.N."/>
            <person name="Kyrpides N.C."/>
            <person name="Shapiro N."/>
            <person name="Eloe-Fadrosh E.A."/>
            <person name="Pietrasiak N."/>
        </authorList>
    </citation>
    <scope>NUCLEOTIDE SEQUENCE</scope>
    <source>
        <strain evidence="8">CPER-KK1</strain>
    </source>
</reference>
<keyword evidence="2 7" id="KW-0813">Transport</keyword>
<name>A0A951PNA9_9CYAN</name>
<dbReference type="EMBL" id="JAHHIF010000029">
    <property type="protein sequence ID" value="MBW4546772.1"/>
    <property type="molecule type" value="Genomic_DNA"/>
</dbReference>
<dbReference type="NCBIfam" id="TIGR01145">
    <property type="entry name" value="ATP_synt_delta"/>
    <property type="match status" value="1"/>
</dbReference>
<proteinExistence type="inferred from homology"/>
<dbReference type="Pfam" id="PF00213">
    <property type="entry name" value="OSCP"/>
    <property type="match status" value="1"/>
</dbReference>
<evidence type="ECO:0000313" key="8">
    <source>
        <dbReference type="EMBL" id="MBW4546772.1"/>
    </source>
</evidence>
<evidence type="ECO:0000256" key="3">
    <source>
        <dbReference type="ARBA" id="ARBA00022781"/>
    </source>
</evidence>
<dbReference type="Proteomes" id="UP000753908">
    <property type="component" value="Unassembled WGS sequence"/>
</dbReference>
<dbReference type="GO" id="GO:0046933">
    <property type="term" value="F:proton-transporting ATP synthase activity, rotational mechanism"/>
    <property type="evidence" value="ECO:0007669"/>
    <property type="project" value="UniProtKB-UniRule"/>
</dbReference>
<comment type="function">
    <text evidence="7">F(1)F(0) ATP synthase produces ATP from ADP in the presence of a proton or sodium gradient. F-type ATPases consist of two structural domains, F(1) containing the extramembraneous catalytic core and F(0) containing the membrane proton channel, linked together by a central stalk and a peripheral stalk. During catalysis, ATP synthesis in the catalytic domain of F(1) is coupled via a rotary mechanism of the central stalk subunits to proton translocation.</text>
</comment>
<dbReference type="AlphaFoldDB" id="A0A951PNA9"/>
<keyword evidence="3 7" id="KW-0375">Hydrogen ion transport</keyword>
<evidence type="ECO:0000256" key="6">
    <source>
        <dbReference type="ARBA" id="ARBA00023310"/>
    </source>
</evidence>
<dbReference type="PRINTS" id="PR00125">
    <property type="entry name" value="ATPASEDELTA"/>
</dbReference>
<comment type="subcellular location">
    <subcellularLocation>
        <location evidence="7">Cellular thylakoid membrane</location>
        <topology evidence="7">Peripheral membrane protein</topology>
    </subcellularLocation>
    <subcellularLocation>
        <location evidence="1">Membrane</location>
    </subcellularLocation>
</comment>
<keyword evidence="4 7" id="KW-0406">Ion transport</keyword>
<evidence type="ECO:0000256" key="2">
    <source>
        <dbReference type="ARBA" id="ARBA00022448"/>
    </source>
</evidence>
<evidence type="ECO:0000313" key="9">
    <source>
        <dbReference type="Proteomes" id="UP000753908"/>
    </source>
</evidence>
<keyword evidence="7" id="KW-0793">Thylakoid</keyword>
<keyword evidence="5 7" id="KW-0472">Membrane</keyword>
<dbReference type="PANTHER" id="PTHR11910">
    <property type="entry name" value="ATP SYNTHASE DELTA CHAIN"/>
    <property type="match status" value="1"/>
</dbReference>
<dbReference type="InterPro" id="IPR000711">
    <property type="entry name" value="ATPase_OSCP/dsu"/>
</dbReference>
<evidence type="ECO:0000256" key="4">
    <source>
        <dbReference type="ARBA" id="ARBA00023065"/>
    </source>
</evidence>
<dbReference type="SUPFAM" id="SSF47928">
    <property type="entry name" value="N-terminal domain of the delta subunit of the F1F0-ATP synthase"/>
    <property type="match status" value="1"/>
</dbReference>
<comment type="similarity">
    <text evidence="7">Belongs to the ATPase delta chain family.</text>
</comment>
<dbReference type="HAMAP" id="MF_01416">
    <property type="entry name" value="ATP_synth_delta_bact"/>
    <property type="match status" value="1"/>
</dbReference>
<sequence length="185" mass="20388">MKGSLVSGQILEPYADALMSLAQSSDKTERIGEDVAALLNLLKESPELDEFLSSPIVKAEDKKAVLQRIGGEQFDPYTKNFVNILIDRRRIIFLEGICKQYQTLLRKLKQTVLAEVTSAVELSESQQQSVREKVTAMTGAQQVELDTKIDPELIGGVIITVGSQVIDASLRGQLRRIGLRLSSST</sequence>
<evidence type="ECO:0000256" key="7">
    <source>
        <dbReference type="HAMAP-Rule" id="MF_01416"/>
    </source>
</evidence>
<gene>
    <name evidence="7" type="primary">atpH</name>
    <name evidence="7" type="synonym">atpD</name>
    <name evidence="8" type="ORF">KME25_20355</name>
</gene>